<dbReference type="EMBL" id="JABEYC010000704">
    <property type="protein sequence ID" value="KAF4974821.1"/>
    <property type="molecule type" value="Genomic_DNA"/>
</dbReference>
<evidence type="ECO:0000313" key="2">
    <source>
        <dbReference type="EMBL" id="KAF4974821.1"/>
    </source>
</evidence>
<evidence type="ECO:0000256" key="1">
    <source>
        <dbReference type="SAM" id="MobiDB-lite"/>
    </source>
</evidence>
<gene>
    <name evidence="2" type="ORF">FZEAL_8326</name>
</gene>
<sequence length="172" mass="17968">MTPSPCSKSDDNEFIQNPPETITTTIIMGASGGGVLVARTPNPESGHGIMSPRPFPFPLVDSPDVIHGCPDNSVLGWVGSGVFGGVDELLRTPKHERPARTGRASTTPRPPSTTVRRAIRGNGCASVASGAAHPPSVPCPRYRVQEEQATGAKQASQASSSSRACFYCNVGE</sequence>
<accession>A0A8H4UEQ3</accession>
<feature type="compositionally biased region" description="Low complexity" evidence="1">
    <location>
        <begin position="101"/>
        <end position="116"/>
    </location>
</feature>
<organism evidence="2 3">
    <name type="scientific">Fusarium zealandicum</name>
    <dbReference type="NCBI Taxonomy" id="1053134"/>
    <lineage>
        <taxon>Eukaryota</taxon>
        <taxon>Fungi</taxon>
        <taxon>Dikarya</taxon>
        <taxon>Ascomycota</taxon>
        <taxon>Pezizomycotina</taxon>
        <taxon>Sordariomycetes</taxon>
        <taxon>Hypocreomycetidae</taxon>
        <taxon>Hypocreales</taxon>
        <taxon>Nectriaceae</taxon>
        <taxon>Fusarium</taxon>
        <taxon>Fusarium staphyleae species complex</taxon>
    </lineage>
</organism>
<dbReference type="Proteomes" id="UP000635477">
    <property type="component" value="Unassembled WGS sequence"/>
</dbReference>
<name>A0A8H4UEQ3_9HYPO</name>
<evidence type="ECO:0000313" key="3">
    <source>
        <dbReference type="Proteomes" id="UP000635477"/>
    </source>
</evidence>
<keyword evidence="3" id="KW-1185">Reference proteome</keyword>
<dbReference type="AlphaFoldDB" id="A0A8H4UEQ3"/>
<feature type="compositionally biased region" description="Low complexity" evidence="1">
    <location>
        <begin position="148"/>
        <end position="163"/>
    </location>
</feature>
<protein>
    <submittedName>
        <fullName evidence="2">Uncharacterized protein</fullName>
    </submittedName>
</protein>
<comment type="caution">
    <text evidence="2">The sequence shown here is derived from an EMBL/GenBank/DDBJ whole genome shotgun (WGS) entry which is preliminary data.</text>
</comment>
<proteinExistence type="predicted"/>
<reference evidence="2" key="2">
    <citation type="submission" date="2020-05" db="EMBL/GenBank/DDBJ databases">
        <authorList>
            <person name="Kim H.-S."/>
            <person name="Proctor R.H."/>
            <person name="Brown D.W."/>
        </authorList>
    </citation>
    <scope>NUCLEOTIDE SEQUENCE</scope>
    <source>
        <strain evidence="2">NRRL 22465</strain>
    </source>
</reference>
<feature type="region of interest" description="Disordered" evidence="1">
    <location>
        <begin position="92"/>
        <end position="163"/>
    </location>
</feature>
<reference evidence="2" key="1">
    <citation type="journal article" date="2020" name="BMC Genomics">
        <title>Correction to: Identification and distribution of gene clusters required for synthesis of sphingolipid metabolism inhibitors in diverse species of the filamentous fungus Fusarium.</title>
        <authorList>
            <person name="Kim H.S."/>
            <person name="Lohmar J.M."/>
            <person name="Busman M."/>
            <person name="Brown D.W."/>
            <person name="Naumann T.A."/>
            <person name="Divon H.H."/>
            <person name="Lysoe E."/>
            <person name="Uhlig S."/>
            <person name="Proctor R.H."/>
        </authorList>
    </citation>
    <scope>NUCLEOTIDE SEQUENCE</scope>
    <source>
        <strain evidence="2">NRRL 22465</strain>
    </source>
</reference>